<dbReference type="AlphaFoldDB" id="A0A1H5ULY6"/>
<evidence type="ECO:0000313" key="1">
    <source>
        <dbReference type="EMBL" id="SEF76016.1"/>
    </source>
</evidence>
<dbReference type="Proteomes" id="UP000236732">
    <property type="component" value="Unassembled WGS sequence"/>
</dbReference>
<evidence type="ECO:0000313" key="2">
    <source>
        <dbReference type="Proteomes" id="UP000236732"/>
    </source>
</evidence>
<name>A0A1H5ULY6_9ACTN</name>
<accession>A0A1H5ULY6</accession>
<protein>
    <submittedName>
        <fullName evidence="1">Uncharacterized protein</fullName>
    </submittedName>
</protein>
<dbReference type="EMBL" id="FNVT01000001">
    <property type="protein sequence ID" value="SEF76016.1"/>
    <property type="molecule type" value="Genomic_DNA"/>
</dbReference>
<gene>
    <name evidence="1" type="ORF">SAMN05444920_101573</name>
</gene>
<proteinExistence type="predicted"/>
<sequence>MHHLQLVALADESLVPCQVTTRTDDETYELRLNRANASPIVVHSSIDFEDTLRQLRAELERQNLLLLCNRFRRNAFVSSMARQMSDGLGCYLVVAGEPVSPELIVESLAPAPRGDVVLADEASKFINDWIASFD</sequence>
<organism evidence="1 2">
    <name type="scientific">Nonomuraea solani</name>
    <dbReference type="NCBI Taxonomy" id="1144553"/>
    <lineage>
        <taxon>Bacteria</taxon>
        <taxon>Bacillati</taxon>
        <taxon>Actinomycetota</taxon>
        <taxon>Actinomycetes</taxon>
        <taxon>Streptosporangiales</taxon>
        <taxon>Streptosporangiaceae</taxon>
        <taxon>Nonomuraea</taxon>
    </lineage>
</organism>
<keyword evidence="2" id="KW-1185">Reference proteome</keyword>
<reference evidence="1 2" key="1">
    <citation type="submission" date="2016-10" db="EMBL/GenBank/DDBJ databases">
        <authorList>
            <person name="de Groot N.N."/>
        </authorList>
    </citation>
    <scope>NUCLEOTIDE SEQUENCE [LARGE SCALE GENOMIC DNA]</scope>
    <source>
        <strain evidence="1 2">CGMCC 4.7037</strain>
    </source>
</reference>